<dbReference type="InterPro" id="IPR037143">
    <property type="entry name" value="4-PPantetheinyl_Trfase_dom_sf"/>
</dbReference>
<dbReference type="InterPro" id="IPR050559">
    <property type="entry name" value="P-Pant_transferase_sf"/>
</dbReference>
<evidence type="ECO:0000256" key="1">
    <source>
        <dbReference type="ARBA" id="ARBA00010990"/>
    </source>
</evidence>
<comment type="caution">
    <text evidence="4">The sequence shown here is derived from an EMBL/GenBank/DDBJ whole genome shotgun (WGS) entry which is preliminary data.</text>
</comment>
<dbReference type="GO" id="GO:0005829">
    <property type="term" value="C:cytosol"/>
    <property type="evidence" value="ECO:0007669"/>
    <property type="project" value="TreeGrafter"/>
</dbReference>
<name>A0A414J7U1_9FIRM</name>
<dbReference type="GO" id="GO:0019878">
    <property type="term" value="P:lysine biosynthetic process via aminoadipic acid"/>
    <property type="evidence" value="ECO:0007669"/>
    <property type="project" value="TreeGrafter"/>
</dbReference>
<comment type="similarity">
    <text evidence="1">Belongs to the P-Pant transferase superfamily. Gsp/Sfp/HetI/AcpT family.</text>
</comment>
<evidence type="ECO:0000313" key="4">
    <source>
        <dbReference type="EMBL" id="RHE40550.1"/>
    </source>
</evidence>
<feature type="domain" description="4'-phosphopantetheinyl transferase" evidence="3">
    <location>
        <begin position="81"/>
        <end position="163"/>
    </location>
</feature>
<dbReference type="Pfam" id="PF01648">
    <property type="entry name" value="ACPS"/>
    <property type="match status" value="1"/>
</dbReference>
<gene>
    <name evidence="4" type="ORF">DW740_06580</name>
</gene>
<dbReference type="GO" id="GO:0000287">
    <property type="term" value="F:magnesium ion binding"/>
    <property type="evidence" value="ECO:0007669"/>
    <property type="project" value="InterPro"/>
</dbReference>
<dbReference type="Proteomes" id="UP000283745">
    <property type="component" value="Unassembled WGS sequence"/>
</dbReference>
<dbReference type="PANTHER" id="PTHR12215:SF10">
    <property type="entry name" value="L-AMINOADIPATE-SEMIALDEHYDE DEHYDROGENASE-PHOSPHOPANTETHEINYL TRANSFERASE"/>
    <property type="match status" value="1"/>
</dbReference>
<dbReference type="InterPro" id="IPR008278">
    <property type="entry name" value="4-PPantetheinyl_Trfase_dom"/>
</dbReference>
<evidence type="ECO:0000259" key="3">
    <source>
        <dbReference type="Pfam" id="PF01648"/>
    </source>
</evidence>
<proteinExistence type="inferred from homology"/>
<dbReference type="Gene3D" id="3.90.470.20">
    <property type="entry name" value="4'-phosphopantetheinyl transferase domain"/>
    <property type="match status" value="2"/>
</dbReference>
<evidence type="ECO:0000313" key="5">
    <source>
        <dbReference type="Proteomes" id="UP000283745"/>
    </source>
</evidence>
<dbReference type="EMBL" id="QSKF01000004">
    <property type="protein sequence ID" value="RHE40550.1"/>
    <property type="molecule type" value="Genomic_DNA"/>
</dbReference>
<protein>
    <submittedName>
        <fullName evidence="4">Phosphopantetheinyl transferase</fullName>
    </submittedName>
</protein>
<dbReference type="GO" id="GO:0008897">
    <property type="term" value="F:holo-[acyl-carrier-protein] synthase activity"/>
    <property type="evidence" value="ECO:0007669"/>
    <property type="project" value="InterPro"/>
</dbReference>
<organism evidence="4 5">
    <name type="scientific">Blautia obeum</name>
    <dbReference type="NCBI Taxonomy" id="40520"/>
    <lineage>
        <taxon>Bacteria</taxon>
        <taxon>Bacillati</taxon>
        <taxon>Bacillota</taxon>
        <taxon>Clostridia</taxon>
        <taxon>Lachnospirales</taxon>
        <taxon>Lachnospiraceae</taxon>
        <taxon>Blautia</taxon>
    </lineage>
</organism>
<keyword evidence="2 4" id="KW-0808">Transferase</keyword>
<dbReference type="PANTHER" id="PTHR12215">
    <property type="entry name" value="PHOSPHOPANTETHEINE TRANSFERASE"/>
    <property type="match status" value="1"/>
</dbReference>
<dbReference type="AlphaFoldDB" id="A0A414J7U1"/>
<reference evidence="4 5" key="1">
    <citation type="submission" date="2018-08" db="EMBL/GenBank/DDBJ databases">
        <title>A genome reference for cultivated species of the human gut microbiota.</title>
        <authorList>
            <person name="Zou Y."/>
            <person name="Xue W."/>
            <person name="Luo G."/>
        </authorList>
    </citation>
    <scope>NUCLEOTIDE SEQUENCE [LARGE SCALE GENOMIC DNA]</scope>
    <source>
        <strain evidence="4 5">AM28-23</strain>
    </source>
</reference>
<accession>A0A414J7U1</accession>
<sequence>MKAVIYFTEVAQQYEHKNMEHMIGEKLLETGLLREYGLKLEREPRATGEHGKPFLSLQPKIHYNITHSGKYVMCILAGQEVGIDVQQHRKANYERMLERMVPQDMIREILDADKPEKAFFTQWVLREAYIKWTGEGLSRDLRTISLDEGSYILLDLGEDYSGAIWSQDPLELQWEHVDVQLP</sequence>
<dbReference type="SUPFAM" id="SSF56214">
    <property type="entry name" value="4'-phosphopantetheinyl transferase"/>
    <property type="match status" value="2"/>
</dbReference>
<dbReference type="RefSeq" id="WP_118050320.1">
    <property type="nucleotide sequence ID" value="NZ_CABJFK010000004.1"/>
</dbReference>
<evidence type="ECO:0000256" key="2">
    <source>
        <dbReference type="ARBA" id="ARBA00022679"/>
    </source>
</evidence>